<dbReference type="EMBL" id="AZBU02000001">
    <property type="protein sequence ID" value="TMS32162.1"/>
    <property type="molecule type" value="Genomic_DNA"/>
</dbReference>
<protein>
    <submittedName>
        <fullName evidence="2">Uncharacterized protein</fullName>
    </submittedName>
</protein>
<evidence type="ECO:0000313" key="3">
    <source>
        <dbReference type="Proteomes" id="UP000298663"/>
    </source>
</evidence>
<comment type="caution">
    <text evidence="2">The sequence shown here is derived from an EMBL/GenBank/DDBJ whole genome shotgun (WGS) entry which is preliminary data.</text>
</comment>
<dbReference type="Proteomes" id="UP000298663">
    <property type="component" value="Unassembled WGS sequence"/>
</dbReference>
<accession>A0A4U8UGR5</accession>
<reference evidence="2 3" key="1">
    <citation type="journal article" date="2015" name="Genome Biol.">
        <title>Comparative genomics of Steinernema reveals deeply conserved gene regulatory networks.</title>
        <authorList>
            <person name="Dillman A.R."/>
            <person name="Macchietto M."/>
            <person name="Porter C.F."/>
            <person name="Rogers A."/>
            <person name="Williams B."/>
            <person name="Antoshechkin I."/>
            <person name="Lee M.M."/>
            <person name="Goodwin Z."/>
            <person name="Lu X."/>
            <person name="Lewis E.E."/>
            <person name="Goodrich-Blair H."/>
            <person name="Stock S.P."/>
            <person name="Adams B.J."/>
            <person name="Sternberg P.W."/>
            <person name="Mortazavi A."/>
        </authorList>
    </citation>
    <scope>NUCLEOTIDE SEQUENCE [LARGE SCALE GENOMIC DNA]</scope>
    <source>
        <strain evidence="2 3">ALL</strain>
    </source>
</reference>
<evidence type="ECO:0000313" key="2">
    <source>
        <dbReference type="EMBL" id="TMS32162.1"/>
    </source>
</evidence>
<dbReference type="AlphaFoldDB" id="A0A4U8UGR5"/>
<gene>
    <name evidence="2" type="ORF">L596_000042</name>
</gene>
<keyword evidence="3" id="KW-1185">Reference proteome</keyword>
<reference evidence="2 3" key="2">
    <citation type="journal article" date="2019" name="G3 (Bethesda)">
        <title>Hybrid Assembly of the Genome of the Entomopathogenic Nematode Steinernema carpocapsae Identifies the X-Chromosome.</title>
        <authorList>
            <person name="Serra L."/>
            <person name="Macchietto M."/>
            <person name="Macias-Munoz A."/>
            <person name="McGill C.J."/>
            <person name="Rodriguez I.M."/>
            <person name="Rodriguez B."/>
            <person name="Murad R."/>
            <person name="Mortazavi A."/>
        </authorList>
    </citation>
    <scope>NUCLEOTIDE SEQUENCE [LARGE SCALE GENOMIC DNA]</scope>
    <source>
        <strain evidence="2 3">ALL</strain>
    </source>
</reference>
<evidence type="ECO:0000256" key="1">
    <source>
        <dbReference type="SAM" id="MobiDB-lite"/>
    </source>
</evidence>
<dbReference type="OrthoDB" id="10535551at2759"/>
<name>A0A4U8UGR5_STECR</name>
<sequence length="174" mass="19524">MTDAAKQHRTRRNRFRNLQTGQKSSYTARVAEVVAGLFEPFRKVRRQPSPYKWCRRATVAQLVAEECSNSSLSPCRPATGRRQPRRLRHEFEDAVAAAVAVAVAVAHEFESSFSHVLAGHSDSQQCADENALVVLIRERLLTNITNDACQRSRADDDDAVCWCRKPGDRNATLS</sequence>
<organism evidence="2 3">
    <name type="scientific">Steinernema carpocapsae</name>
    <name type="common">Entomopathogenic nematode</name>
    <dbReference type="NCBI Taxonomy" id="34508"/>
    <lineage>
        <taxon>Eukaryota</taxon>
        <taxon>Metazoa</taxon>
        <taxon>Ecdysozoa</taxon>
        <taxon>Nematoda</taxon>
        <taxon>Chromadorea</taxon>
        <taxon>Rhabditida</taxon>
        <taxon>Tylenchina</taxon>
        <taxon>Panagrolaimomorpha</taxon>
        <taxon>Strongyloidoidea</taxon>
        <taxon>Steinernematidae</taxon>
        <taxon>Steinernema</taxon>
    </lineage>
</organism>
<proteinExistence type="predicted"/>
<feature type="region of interest" description="Disordered" evidence="1">
    <location>
        <begin position="1"/>
        <end position="22"/>
    </location>
</feature>